<gene>
    <name evidence="1" type="ORF">GIL414_LOCUS50514</name>
</gene>
<sequence>MPCPTPLVALASVGVSKLKARVKLPSGKIYRTVFRKLIFDVSVPVNDR</sequence>
<proteinExistence type="predicted"/>
<protein>
    <submittedName>
        <fullName evidence="1">Uncharacterized protein</fullName>
    </submittedName>
</protein>
<dbReference type="AlphaFoldDB" id="A0A8S3C2E3"/>
<name>A0A8S3C2E3_9BILA</name>
<reference evidence="1" key="1">
    <citation type="submission" date="2021-02" db="EMBL/GenBank/DDBJ databases">
        <authorList>
            <person name="Nowell W R."/>
        </authorList>
    </citation>
    <scope>NUCLEOTIDE SEQUENCE</scope>
</reference>
<evidence type="ECO:0000313" key="2">
    <source>
        <dbReference type="Proteomes" id="UP000681720"/>
    </source>
</evidence>
<comment type="caution">
    <text evidence="1">The sequence shown here is derived from an EMBL/GenBank/DDBJ whole genome shotgun (WGS) entry which is preliminary data.</text>
</comment>
<dbReference type="EMBL" id="CAJOBJ010168577">
    <property type="protein sequence ID" value="CAF4873804.1"/>
    <property type="molecule type" value="Genomic_DNA"/>
</dbReference>
<organism evidence="1 2">
    <name type="scientific">Rotaria magnacalcarata</name>
    <dbReference type="NCBI Taxonomy" id="392030"/>
    <lineage>
        <taxon>Eukaryota</taxon>
        <taxon>Metazoa</taxon>
        <taxon>Spiralia</taxon>
        <taxon>Gnathifera</taxon>
        <taxon>Rotifera</taxon>
        <taxon>Eurotatoria</taxon>
        <taxon>Bdelloidea</taxon>
        <taxon>Philodinida</taxon>
        <taxon>Philodinidae</taxon>
        <taxon>Rotaria</taxon>
    </lineage>
</organism>
<dbReference type="Proteomes" id="UP000681720">
    <property type="component" value="Unassembled WGS sequence"/>
</dbReference>
<accession>A0A8S3C2E3</accession>
<evidence type="ECO:0000313" key="1">
    <source>
        <dbReference type="EMBL" id="CAF4873804.1"/>
    </source>
</evidence>
<feature type="non-terminal residue" evidence="1">
    <location>
        <position position="48"/>
    </location>
</feature>